<dbReference type="OrthoDB" id="408373at2759"/>
<feature type="transmembrane region" description="Helical" evidence="1">
    <location>
        <begin position="12"/>
        <end position="30"/>
    </location>
</feature>
<dbReference type="InterPro" id="IPR029058">
    <property type="entry name" value="AB_hydrolase_fold"/>
</dbReference>
<organism evidence="3 4">
    <name type="scientific">Phaeodactylum tricornutum (strain CCAP 1055/1)</name>
    <dbReference type="NCBI Taxonomy" id="556484"/>
    <lineage>
        <taxon>Eukaryota</taxon>
        <taxon>Sar</taxon>
        <taxon>Stramenopiles</taxon>
        <taxon>Ochrophyta</taxon>
        <taxon>Bacillariophyta</taxon>
        <taxon>Bacillariophyceae</taxon>
        <taxon>Bacillariophycidae</taxon>
        <taxon>Naviculales</taxon>
        <taxon>Phaeodactylaceae</taxon>
        <taxon>Phaeodactylum</taxon>
    </lineage>
</organism>
<dbReference type="GeneID" id="7204286"/>
<keyword evidence="1" id="KW-1133">Transmembrane helix</keyword>
<name>B5Y4L0_PHATC</name>
<dbReference type="PANTHER" id="PTHR46438:SF12">
    <property type="entry name" value="ALPHA_BETA-HYDROLASES SUPERFAMILY PROTEIN"/>
    <property type="match status" value="1"/>
</dbReference>
<sequence>MSRPFIGDHRGAYDILFFAIACILSFAYSFPVVPNVSPATGLANQFYTWKEDQSIRFQCVGPEDGEPVVLVHGLFVNSDHWRKSLKALGDGGYRVFALDLWGCGYSDKPAATSQAAQLCNGENGRSPYNFYTWSDLISDFCRDIVLNDVDKHKAVTLVSNSIGTISSLQAVLDNPSLYKGVFVVCPNFRELHSAEIPLPSFSMPVIRGVQSLLRTYGQTAFDALAKPDTVKQILKEPYAVTEAVDDTLVQVLLDPLLTEGASQVVFDTLSYSAGPLPEQQLSVFPMDKPVWICYGTADPWTPGPRVEALKRFPVVESVEALTDIGHCPHDEAPELVHPLLFRFLERLNTGNTKKAQTESMVK</sequence>
<dbReference type="InterPro" id="IPR000073">
    <property type="entry name" value="AB_hydrolase_1"/>
</dbReference>
<accession>B5Y4L0</accession>
<dbReference type="KEGG" id="pti:PHATR_25619"/>
<gene>
    <name evidence="3" type="ORF">PHATR_25619</name>
</gene>
<reference evidence="4" key="2">
    <citation type="submission" date="2008-08" db="EMBL/GenBank/DDBJ databases">
        <authorList>
            <consortium name="Diatom Consortium"/>
            <person name="Grigoriev I."/>
            <person name="Grimwood J."/>
            <person name="Kuo A."/>
            <person name="Otillar R.P."/>
            <person name="Salamov A."/>
            <person name="Detter J.C."/>
            <person name="Lindquist E."/>
            <person name="Shapiro H."/>
            <person name="Lucas S."/>
            <person name="Glavina del Rio T."/>
            <person name="Pitluck S."/>
            <person name="Rokhsar D."/>
            <person name="Bowler C."/>
        </authorList>
    </citation>
    <scope>GENOME REANNOTATION</scope>
    <source>
        <strain evidence="4">CCAP 1055/1</strain>
    </source>
</reference>
<dbReference type="Proteomes" id="UP000000759">
    <property type="component" value="Chromosome 3"/>
</dbReference>
<reference evidence="3 4" key="1">
    <citation type="journal article" date="2008" name="Nature">
        <title>The Phaeodactylum genome reveals the evolutionary history of diatom genomes.</title>
        <authorList>
            <person name="Bowler C."/>
            <person name="Allen A.E."/>
            <person name="Badger J.H."/>
            <person name="Grimwood J."/>
            <person name="Jabbari K."/>
            <person name="Kuo A."/>
            <person name="Maheswari U."/>
            <person name="Martens C."/>
            <person name="Maumus F."/>
            <person name="Otillar R.P."/>
            <person name="Rayko E."/>
            <person name="Salamov A."/>
            <person name="Vandepoele K."/>
            <person name="Beszteri B."/>
            <person name="Gruber A."/>
            <person name="Heijde M."/>
            <person name="Katinka M."/>
            <person name="Mock T."/>
            <person name="Valentin K."/>
            <person name="Verret F."/>
            <person name="Berges J.A."/>
            <person name="Brownlee C."/>
            <person name="Cadoret J.P."/>
            <person name="Chiovitti A."/>
            <person name="Choi C.J."/>
            <person name="Coesel S."/>
            <person name="De Martino A."/>
            <person name="Detter J.C."/>
            <person name="Durkin C."/>
            <person name="Falciatore A."/>
            <person name="Fournet J."/>
            <person name="Haruta M."/>
            <person name="Huysman M.J."/>
            <person name="Jenkins B.D."/>
            <person name="Jiroutova K."/>
            <person name="Jorgensen R.E."/>
            <person name="Joubert Y."/>
            <person name="Kaplan A."/>
            <person name="Kroger N."/>
            <person name="Kroth P.G."/>
            <person name="La Roche J."/>
            <person name="Lindquist E."/>
            <person name="Lommer M."/>
            <person name="Martin-Jezequel V."/>
            <person name="Lopez P.J."/>
            <person name="Lucas S."/>
            <person name="Mangogna M."/>
            <person name="McGinnis K."/>
            <person name="Medlin L.K."/>
            <person name="Montsant A."/>
            <person name="Oudot-Le Secq M.P."/>
            <person name="Napoli C."/>
            <person name="Obornik M."/>
            <person name="Parker M.S."/>
            <person name="Petit J.L."/>
            <person name="Porcel B.M."/>
            <person name="Poulsen N."/>
            <person name="Robison M."/>
            <person name="Rychlewski L."/>
            <person name="Rynearson T.A."/>
            <person name="Schmutz J."/>
            <person name="Shapiro H."/>
            <person name="Siaut M."/>
            <person name="Stanley M."/>
            <person name="Sussman M.R."/>
            <person name="Taylor A.R."/>
            <person name="Vardi A."/>
            <person name="von Dassow P."/>
            <person name="Vyverman W."/>
            <person name="Willis A."/>
            <person name="Wyrwicz L.S."/>
            <person name="Rokhsar D.S."/>
            <person name="Weissenbach J."/>
            <person name="Armbrust E.V."/>
            <person name="Green B.R."/>
            <person name="Van de Peer Y."/>
            <person name="Grigoriev I.V."/>
        </authorList>
    </citation>
    <scope>NUCLEOTIDE SEQUENCE [LARGE SCALE GENOMIC DNA]</scope>
    <source>
        <strain evidence="3 4">CCAP 1055/1</strain>
    </source>
</reference>
<proteinExistence type="predicted"/>
<dbReference type="eggNOG" id="KOG1454">
    <property type="taxonomic scope" value="Eukaryota"/>
</dbReference>
<dbReference type="InParanoid" id="B5Y4L0"/>
<dbReference type="EMBL" id="CP001142">
    <property type="protein sequence ID" value="ACI65500.1"/>
    <property type="molecule type" value="Genomic_DNA"/>
</dbReference>
<evidence type="ECO:0000256" key="1">
    <source>
        <dbReference type="SAM" id="Phobius"/>
    </source>
</evidence>
<dbReference type="Pfam" id="PF12697">
    <property type="entry name" value="Abhydrolase_6"/>
    <property type="match status" value="1"/>
</dbReference>
<evidence type="ECO:0000259" key="2">
    <source>
        <dbReference type="Pfam" id="PF12697"/>
    </source>
</evidence>
<dbReference type="STRING" id="556484.B5Y4L0"/>
<dbReference type="PaxDb" id="2850-Phatr25619"/>
<protein>
    <recommendedName>
        <fullName evidence="2">AB hydrolase-1 domain-containing protein</fullName>
    </recommendedName>
</protein>
<keyword evidence="1" id="KW-0812">Transmembrane</keyword>
<keyword evidence="1" id="KW-0472">Membrane</keyword>
<evidence type="ECO:0000313" key="4">
    <source>
        <dbReference type="Proteomes" id="UP000000759"/>
    </source>
</evidence>
<evidence type="ECO:0000313" key="3">
    <source>
        <dbReference type="EMBL" id="ACI65500.1"/>
    </source>
</evidence>
<keyword evidence="4" id="KW-1185">Reference proteome</keyword>
<dbReference type="SUPFAM" id="SSF53474">
    <property type="entry name" value="alpha/beta-Hydrolases"/>
    <property type="match status" value="1"/>
</dbReference>
<feature type="domain" description="AB hydrolase-1" evidence="2">
    <location>
        <begin position="68"/>
        <end position="336"/>
    </location>
</feature>
<dbReference type="Gene3D" id="3.40.50.1820">
    <property type="entry name" value="alpha/beta hydrolase"/>
    <property type="match status" value="1"/>
</dbReference>
<dbReference type="AlphaFoldDB" id="B5Y4L0"/>
<dbReference type="RefSeq" id="XP_002186030.1">
    <property type="nucleotide sequence ID" value="XM_002185994.1"/>
</dbReference>
<dbReference type="PANTHER" id="PTHR46438">
    <property type="entry name" value="ALPHA/BETA-HYDROLASES SUPERFAMILY PROTEIN"/>
    <property type="match status" value="1"/>
</dbReference>